<dbReference type="RefSeq" id="WP_002844930.1">
    <property type="nucleotide sequence ID" value="NZ_FOVA01000011.1"/>
</dbReference>
<dbReference type="PANTHER" id="PTHR30349">
    <property type="entry name" value="PHAGE INTEGRASE-RELATED"/>
    <property type="match status" value="1"/>
</dbReference>
<dbReference type="AlphaFoldDB" id="A0A379CFI8"/>
<evidence type="ECO:0000313" key="4">
    <source>
        <dbReference type="Proteomes" id="UP000255101"/>
    </source>
</evidence>
<reference evidence="3 4" key="1">
    <citation type="submission" date="2018-06" db="EMBL/GenBank/DDBJ databases">
        <authorList>
            <consortium name="Pathogen Informatics"/>
            <person name="Doyle S."/>
        </authorList>
    </citation>
    <scope>NUCLEOTIDE SEQUENCE [LARGE SCALE GENOMIC DNA]</scope>
    <source>
        <strain evidence="3 4">NCTC11460</strain>
    </source>
</reference>
<organism evidence="3 4">
    <name type="scientific">Peptostreptococcus anaerobius</name>
    <dbReference type="NCBI Taxonomy" id="1261"/>
    <lineage>
        <taxon>Bacteria</taxon>
        <taxon>Bacillati</taxon>
        <taxon>Bacillota</taxon>
        <taxon>Clostridia</taxon>
        <taxon>Peptostreptococcales</taxon>
        <taxon>Peptostreptococcaceae</taxon>
        <taxon>Peptostreptococcus</taxon>
    </lineage>
</organism>
<dbReference type="GO" id="GO:0006310">
    <property type="term" value="P:DNA recombination"/>
    <property type="evidence" value="ECO:0007669"/>
    <property type="project" value="UniProtKB-KW"/>
</dbReference>
<protein>
    <submittedName>
        <fullName evidence="3">Site-specific tyrosine recombinase XerC</fullName>
    </submittedName>
</protein>
<dbReference type="PROSITE" id="PS51898">
    <property type="entry name" value="TYR_RECOMBINASE"/>
    <property type="match status" value="1"/>
</dbReference>
<sequence>MNLFNGSPLYFHDIIITHVTGLRIGEALAITHDDIHDYKLEVTKNYTDFKLTTPKSKASIRTIGINSRCVQITNEMKLLKRINGINSNIVFPNTLGKHQYYTSVRKVLEKHGIYPIRLHIYRHTHASILADMGLPLDMIQRRLGHEDDGITKQIYIHITENKKQREYEVFKKLDIL</sequence>
<proteinExistence type="predicted"/>
<dbReference type="Proteomes" id="UP000255101">
    <property type="component" value="Unassembled WGS sequence"/>
</dbReference>
<evidence type="ECO:0000259" key="2">
    <source>
        <dbReference type="PROSITE" id="PS51898"/>
    </source>
</evidence>
<feature type="domain" description="Tyr recombinase" evidence="2">
    <location>
        <begin position="1"/>
        <end position="168"/>
    </location>
</feature>
<evidence type="ECO:0000256" key="1">
    <source>
        <dbReference type="ARBA" id="ARBA00023172"/>
    </source>
</evidence>
<keyword evidence="1" id="KW-0233">DNA recombination</keyword>
<dbReference type="InterPro" id="IPR013762">
    <property type="entry name" value="Integrase-like_cat_sf"/>
</dbReference>
<evidence type="ECO:0000313" key="3">
    <source>
        <dbReference type="EMBL" id="SUB60435.1"/>
    </source>
</evidence>
<dbReference type="Gene3D" id="1.10.443.10">
    <property type="entry name" value="Intergrase catalytic core"/>
    <property type="match status" value="1"/>
</dbReference>
<gene>
    <name evidence="3" type="ORF">NCTC11460_00340</name>
</gene>
<dbReference type="SUPFAM" id="SSF56349">
    <property type="entry name" value="DNA breaking-rejoining enzymes"/>
    <property type="match status" value="1"/>
</dbReference>
<dbReference type="InterPro" id="IPR002104">
    <property type="entry name" value="Integrase_catalytic"/>
</dbReference>
<dbReference type="PANTHER" id="PTHR30349:SF64">
    <property type="entry name" value="PROPHAGE INTEGRASE INTD-RELATED"/>
    <property type="match status" value="1"/>
</dbReference>
<name>A0A379CFI8_9FIRM</name>
<dbReference type="InterPro" id="IPR050090">
    <property type="entry name" value="Tyrosine_recombinase_XerCD"/>
</dbReference>
<dbReference type="GO" id="GO:0015074">
    <property type="term" value="P:DNA integration"/>
    <property type="evidence" value="ECO:0007669"/>
    <property type="project" value="InterPro"/>
</dbReference>
<dbReference type="Pfam" id="PF00589">
    <property type="entry name" value="Phage_integrase"/>
    <property type="match status" value="1"/>
</dbReference>
<dbReference type="CDD" id="cd01189">
    <property type="entry name" value="INT_ICEBs1_C_like"/>
    <property type="match status" value="1"/>
</dbReference>
<accession>A0A379CFI8</accession>
<dbReference type="InterPro" id="IPR011010">
    <property type="entry name" value="DNA_brk_join_enz"/>
</dbReference>
<dbReference type="EMBL" id="UGTB01000004">
    <property type="protein sequence ID" value="SUB60435.1"/>
    <property type="molecule type" value="Genomic_DNA"/>
</dbReference>
<dbReference type="GO" id="GO:0003677">
    <property type="term" value="F:DNA binding"/>
    <property type="evidence" value="ECO:0007669"/>
    <property type="project" value="InterPro"/>
</dbReference>